<organism evidence="2 3">
    <name type="scientific">Parvularcula bermudensis (strain ATCC BAA-594 / HTCC2503 / KCTC 12087)</name>
    <dbReference type="NCBI Taxonomy" id="314260"/>
    <lineage>
        <taxon>Bacteria</taxon>
        <taxon>Pseudomonadati</taxon>
        <taxon>Pseudomonadota</taxon>
        <taxon>Alphaproteobacteria</taxon>
        <taxon>Parvularculales</taxon>
        <taxon>Parvularculaceae</taxon>
        <taxon>Parvularcula</taxon>
    </lineage>
</organism>
<dbReference type="SUPFAM" id="SSF56925">
    <property type="entry name" value="OMPA-like"/>
    <property type="match status" value="1"/>
</dbReference>
<dbReference type="Pfam" id="PF01617">
    <property type="entry name" value="Surface_Ag_2"/>
    <property type="match status" value="1"/>
</dbReference>
<keyword evidence="3" id="KW-1185">Reference proteome</keyword>
<dbReference type="KEGG" id="pbr:PB2503_10039"/>
<reference evidence="2 3" key="2">
    <citation type="journal article" date="2011" name="J. Bacteriol.">
        <title>Complete genome sequence of strain HTCC2503T of Parvularcula bermudensis, the type species of the order "Parvularculales" in the class Alphaproteobacteria.</title>
        <authorList>
            <person name="Oh H.M."/>
            <person name="Kang I."/>
            <person name="Vergin K.L."/>
            <person name="Kang D."/>
            <person name="Rhee K.H."/>
            <person name="Giovannoni S.J."/>
            <person name="Cho J.C."/>
        </authorList>
    </citation>
    <scope>NUCLEOTIDE SEQUENCE [LARGE SCALE GENOMIC DNA]</scope>
    <source>
        <strain evidence="3">ATCC BAA-594 / HTCC2503 / KCTC 12087</strain>
    </source>
</reference>
<dbReference type="AlphaFoldDB" id="E0TEW7"/>
<name>E0TEW7_PARBH</name>
<feature type="domain" description="Msp4/OMP-like" evidence="1">
    <location>
        <begin position="83"/>
        <end position="274"/>
    </location>
</feature>
<evidence type="ECO:0000259" key="1">
    <source>
        <dbReference type="Pfam" id="PF01617"/>
    </source>
</evidence>
<proteinExistence type="predicted"/>
<dbReference type="InterPro" id="IPR011250">
    <property type="entry name" value="OMP/PagP_B-barrel"/>
</dbReference>
<evidence type="ECO:0000313" key="3">
    <source>
        <dbReference type="Proteomes" id="UP000001302"/>
    </source>
</evidence>
<dbReference type="eggNOG" id="COG3637">
    <property type="taxonomic scope" value="Bacteria"/>
</dbReference>
<dbReference type="HOGENOM" id="CLU_092746_0_0_5"/>
<dbReference type="PROSITE" id="PS51257">
    <property type="entry name" value="PROKAR_LIPOPROTEIN"/>
    <property type="match status" value="1"/>
</dbReference>
<gene>
    <name evidence="2" type="ordered locus">PB2503_10039</name>
</gene>
<dbReference type="OrthoDB" id="9810784at2"/>
<accession>E0TEW7</accession>
<reference evidence="3" key="1">
    <citation type="submission" date="2010-08" db="EMBL/GenBank/DDBJ databases">
        <title>Genome sequence of Parvularcula bermudensis HTCC2503.</title>
        <authorList>
            <person name="Kang D.-M."/>
            <person name="Oh H.-M."/>
            <person name="Cho J.-C."/>
        </authorList>
    </citation>
    <scope>NUCLEOTIDE SEQUENCE [LARGE SCALE GENOMIC DNA]</scope>
    <source>
        <strain evidence="3">ATCC BAA-594 / HTCC2503 / KCTC 12087</strain>
    </source>
</reference>
<evidence type="ECO:0000313" key="2">
    <source>
        <dbReference type="EMBL" id="ADM10060.1"/>
    </source>
</evidence>
<sequence length="277" mass="29237">MKLRLTSALLGGAGCLAMIGSHTGIARETTLYIGGSIGGSFLGNSSNEGRLTEDFLITNSQSPLDGTTLPDGTPLSWETEFHDSATYSGVLGLSRYNIRVELEAASVEYDVDVHDGFRLAGVPASEIDAAALLPNSTTSTSVSVGDIIGDARGSLQTTYWMANLYIDADSPFSLLTPYFGGGVGIAYNDLTYAPSGLTIVDDDEPAFAYQFMAGASYAVLPKLNIFAELGYRGTSEIELTISETTFANQAALFDGQLDIENGGVIAEIGLRYDFSAL</sequence>
<dbReference type="RefSeq" id="WP_013301034.1">
    <property type="nucleotide sequence ID" value="NC_014414.1"/>
</dbReference>
<protein>
    <recommendedName>
        <fullName evidence="1">Msp4/OMP-like domain-containing protein</fullName>
    </recommendedName>
</protein>
<dbReference type="EMBL" id="CP002156">
    <property type="protein sequence ID" value="ADM10060.1"/>
    <property type="molecule type" value="Genomic_DNA"/>
</dbReference>
<dbReference type="Gene3D" id="2.40.160.20">
    <property type="match status" value="1"/>
</dbReference>
<dbReference type="Proteomes" id="UP000001302">
    <property type="component" value="Chromosome"/>
</dbReference>
<dbReference type="InterPro" id="IPR002566">
    <property type="entry name" value="Msp4_OMP-like"/>
</dbReference>